<comment type="similarity">
    <text evidence="1 6">Belongs to the carbohydrate kinase PfkB family.</text>
</comment>
<comment type="caution">
    <text evidence="8">The sequence shown here is derived from an EMBL/GenBank/DDBJ whole genome shotgun (WGS) entry which is preliminary data.</text>
</comment>
<dbReference type="PROSITE" id="PS00584">
    <property type="entry name" value="PFKB_KINASES_2"/>
    <property type="match status" value="1"/>
</dbReference>
<dbReference type="GO" id="GO:0006000">
    <property type="term" value="P:fructose metabolic process"/>
    <property type="evidence" value="ECO:0007669"/>
    <property type="project" value="UniProtKB-ARBA"/>
</dbReference>
<evidence type="ECO:0000256" key="5">
    <source>
        <dbReference type="ARBA" id="ARBA00022840"/>
    </source>
</evidence>
<dbReference type="InterPro" id="IPR050306">
    <property type="entry name" value="PfkB_Carbo_kinase"/>
</dbReference>
<keyword evidence="4 6" id="KW-0418">Kinase</keyword>
<dbReference type="InterPro" id="IPR011611">
    <property type="entry name" value="PfkB_dom"/>
</dbReference>
<dbReference type="CDD" id="cd01166">
    <property type="entry name" value="KdgK"/>
    <property type="match status" value="1"/>
</dbReference>
<dbReference type="InterPro" id="IPR002139">
    <property type="entry name" value="Ribo/fructo_kinase"/>
</dbReference>
<keyword evidence="5" id="KW-0067">ATP-binding</keyword>
<keyword evidence="3" id="KW-0547">Nucleotide-binding</keyword>
<accession>A0A9X3WRE2</accession>
<dbReference type="Pfam" id="PF00294">
    <property type="entry name" value="PfkB"/>
    <property type="match status" value="1"/>
</dbReference>
<evidence type="ECO:0000259" key="7">
    <source>
        <dbReference type="Pfam" id="PF00294"/>
    </source>
</evidence>
<name>A0A9X3WRE2_9BACI</name>
<dbReference type="PANTHER" id="PTHR43085">
    <property type="entry name" value="HEXOKINASE FAMILY MEMBER"/>
    <property type="match status" value="1"/>
</dbReference>
<evidence type="ECO:0000256" key="6">
    <source>
        <dbReference type="RuleBase" id="RU003704"/>
    </source>
</evidence>
<protein>
    <submittedName>
        <fullName evidence="8">Sugar kinase</fullName>
    </submittedName>
</protein>
<dbReference type="PANTHER" id="PTHR43085:SF1">
    <property type="entry name" value="PSEUDOURIDINE KINASE-RELATED"/>
    <property type="match status" value="1"/>
</dbReference>
<feature type="domain" description="Carbohydrate kinase PfkB" evidence="7">
    <location>
        <begin position="2"/>
        <end position="301"/>
    </location>
</feature>
<dbReference type="GO" id="GO:0005524">
    <property type="term" value="F:ATP binding"/>
    <property type="evidence" value="ECO:0007669"/>
    <property type="project" value="UniProtKB-KW"/>
</dbReference>
<dbReference type="PRINTS" id="PR00990">
    <property type="entry name" value="RIBOKINASE"/>
</dbReference>
<evidence type="ECO:0000313" key="8">
    <source>
        <dbReference type="EMBL" id="MDC3422326.1"/>
    </source>
</evidence>
<dbReference type="Proteomes" id="UP001145072">
    <property type="component" value="Unassembled WGS sequence"/>
</dbReference>
<sequence>MDVVTLGETMIVFTPMASPSPLMRYSNSYSNNFGGAETNVAIGLSRLGHQVGWVSKLGKDEFGKSLLSSIRGEGIDVSQVKFDRSAPTGIYFKEVRNSQDVRVQYYRAGSAASRLEAADINEDYIKQAKFLHLTGITPALSQSCYGAVLRAISIAKEHGTKIIFDPNLRRKLWSEDRAREVLRELCSLADIVLPGVDEGAFLFHGEKDPEKLGELFLELGAELVILKVGAKGAFYFDGTTSELVEGFPVEQVVDPVGAGDGFAAGFISGMLDNLTIPKAVERGNAVGAMQTLVKGDYEGLPDHEELEAFVNRTATEDVVR</sequence>
<dbReference type="InterPro" id="IPR029056">
    <property type="entry name" value="Ribokinase-like"/>
</dbReference>
<dbReference type="RefSeq" id="WP_259870519.1">
    <property type="nucleotide sequence ID" value="NZ_JAMQJZ010000019.1"/>
</dbReference>
<dbReference type="SUPFAM" id="SSF53613">
    <property type="entry name" value="Ribokinase-like"/>
    <property type="match status" value="1"/>
</dbReference>
<keyword evidence="9" id="KW-1185">Reference proteome</keyword>
<evidence type="ECO:0000256" key="3">
    <source>
        <dbReference type="ARBA" id="ARBA00022741"/>
    </source>
</evidence>
<dbReference type="InterPro" id="IPR002173">
    <property type="entry name" value="Carboh/pur_kinase_PfkB_CS"/>
</dbReference>
<keyword evidence="2 6" id="KW-0808">Transferase</keyword>
<evidence type="ECO:0000313" key="9">
    <source>
        <dbReference type="Proteomes" id="UP001145072"/>
    </source>
</evidence>
<proteinExistence type="inferred from homology"/>
<dbReference type="Gene3D" id="3.40.1190.20">
    <property type="match status" value="1"/>
</dbReference>
<dbReference type="GO" id="GO:0008865">
    <property type="term" value="F:fructokinase activity"/>
    <property type="evidence" value="ECO:0007669"/>
    <property type="project" value="UniProtKB-ARBA"/>
</dbReference>
<evidence type="ECO:0000256" key="4">
    <source>
        <dbReference type="ARBA" id="ARBA00022777"/>
    </source>
</evidence>
<evidence type="ECO:0000256" key="1">
    <source>
        <dbReference type="ARBA" id="ARBA00010688"/>
    </source>
</evidence>
<reference evidence="8" key="1">
    <citation type="submission" date="2022-06" db="EMBL/GenBank/DDBJ databases">
        <title>Aquibacillus sp. a new bacterium isolated from soil saline samples.</title>
        <authorList>
            <person name="Galisteo C."/>
            <person name="De La Haba R."/>
            <person name="Sanchez-Porro C."/>
            <person name="Ventosa A."/>
        </authorList>
    </citation>
    <scope>NUCLEOTIDE SEQUENCE</scope>
    <source>
        <strain evidence="8">JCM 12387</strain>
    </source>
</reference>
<evidence type="ECO:0000256" key="2">
    <source>
        <dbReference type="ARBA" id="ARBA00022679"/>
    </source>
</evidence>
<dbReference type="EMBL" id="JAMQJZ010000019">
    <property type="protein sequence ID" value="MDC3422326.1"/>
    <property type="molecule type" value="Genomic_DNA"/>
</dbReference>
<organism evidence="8 9">
    <name type="scientific">Aquibacillus koreensis</name>
    <dbReference type="NCBI Taxonomy" id="279446"/>
    <lineage>
        <taxon>Bacteria</taxon>
        <taxon>Bacillati</taxon>
        <taxon>Bacillota</taxon>
        <taxon>Bacilli</taxon>
        <taxon>Bacillales</taxon>
        <taxon>Bacillaceae</taxon>
        <taxon>Aquibacillus</taxon>
    </lineage>
</organism>
<gene>
    <name evidence="8" type="ORF">NC661_18400</name>
</gene>
<dbReference type="AlphaFoldDB" id="A0A9X3WRE2"/>